<reference evidence="2 3" key="1">
    <citation type="submission" date="2019-05" db="EMBL/GenBank/DDBJ databases">
        <title>Emergence of the Ug99 lineage of the wheat stem rust pathogen through somatic hybridization.</title>
        <authorList>
            <person name="Li F."/>
            <person name="Upadhyaya N.M."/>
            <person name="Sperschneider J."/>
            <person name="Matny O."/>
            <person name="Nguyen-Phuc H."/>
            <person name="Mago R."/>
            <person name="Raley C."/>
            <person name="Miller M.E."/>
            <person name="Silverstein K.A.T."/>
            <person name="Henningsen E."/>
            <person name="Hirsch C.D."/>
            <person name="Visser B."/>
            <person name="Pretorius Z.A."/>
            <person name="Steffenson B.J."/>
            <person name="Schwessinger B."/>
            <person name="Dodds P.N."/>
            <person name="Figueroa M."/>
        </authorList>
    </citation>
    <scope>NUCLEOTIDE SEQUENCE [LARGE SCALE GENOMIC DNA]</scope>
    <source>
        <strain evidence="2 3">Ug99</strain>
    </source>
</reference>
<keyword evidence="1" id="KW-1133">Transmembrane helix</keyword>
<protein>
    <submittedName>
        <fullName evidence="2">Uncharacterized protein</fullName>
    </submittedName>
</protein>
<sequence>MRRPRSQSLPTLNRACPAERRDSTAWTALHRNDGGAVDDARPTYVALRKALGMYSAVSLHGTPKPWLTLKKVHLLLWVISVCCQAARSSRRLLVPTTTFAYNPSASLFQGTIHHNIRSSTINPITSSYPMHFSNFSNMLSVIFMLLIVIACATGQKKFFTCRAYGYCTFEDRLTIPINYAFGPAFAPQPTNRLLTCDDSQLPIGTPKNTCCDNSVGDVVSREIFPSSSSPWLKALASQRSAVQECLLTIK</sequence>
<evidence type="ECO:0000256" key="1">
    <source>
        <dbReference type="SAM" id="Phobius"/>
    </source>
</evidence>
<evidence type="ECO:0000313" key="2">
    <source>
        <dbReference type="EMBL" id="KAA1065191.1"/>
    </source>
</evidence>
<dbReference type="EMBL" id="VDEP01000512">
    <property type="protein sequence ID" value="KAA1065191.1"/>
    <property type="molecule type" value="Genomic_DNA"/>
</dbReference>
<evidence type="ECO:0000313" key="3">
    <source>
        <dbReference type="Proteomes" id="UP000325313"/>
    </source>
</evidence>
<name>A0A5B0LLE1_PUCGR</name>
<gene>
    <name evidence="2" type="ORF">PGTUg99_019900</name>
</gene>
<proteinExistence type="predicted"/>
<dbReference type="AlphaFoldDB" id="A0A5B0LLE1"/>
<dbReference type="Proteomes" id="UP000325313">
    <property type="component" value="Unassembled WGS sequence"/>
</dbReference>
<accession>A0A5B0LLE1</accession>
<keyword evidence="1" id="KW-0472">Membrane</keyword>
<keyword evidence="1" id="KW-0812">Transmembrane</keyword>
<organism evidence="2 3">
    <name type="scientific">Puccinia graminis f. sp. tritici</name>
    <dbReference type="NCBI Taxonomy" id="56615"/>
    <lineage>
        <taxon>Eukaryota</taxon>
        <taxon>Fungi</taxon>
        <taxon>Dikarya</taxon>
        <taxon>Basidiomycota</taxon>
        <taxon>Pucciniomycotina</taxon>
        <taxon>Pucciniomycetes</taxon>
        <taxon>Pucciniales</taxon>
        <taxon>Pucciniaceae</taxon>
        <taxon>Puccinia</taxon>
    </lineage>
</organism>
<comment type="caution">
    <text evidence="2">The sequence shown here is derived from an EMBL/GenBank/DDBJ whole genome shotgun (WGS) entry which is preliminary data.</text>
</comment>
<feature type="transmembrane region" description="Helical" evidence="1">
    <location>
        <begin position="135"/>
        <end position="154"/>
    </location>
</feature>